<dbReference type="PROSITE" id="PS51471">
    <property type="entry name" value="FE2OG_OXY"/>
    <property type="match status" value="1"/>
</dbReference>
<feature type="binding site" evidence="5">
    <location>
        <position position="199"/>
    </location>
    <ligand>
        <name>Fe cation</name>
        <dbReference type="ChEBI" id="CHEBI:24875"/>
        <note>catalytic</note>
    </ligand>
</feature>
<dbReference type="InterPro" id="IPR005123">
    <property type="entry name" value="Oxoglu/Fe-dep_dioxygenase_dom"/>
</dbReference>
<feature type="domain" description="Fe2OG dioxygenase" evidence="6">
    <location>
        <begin position="181"/>
        <end position="297"/>
    </location>
</feature>
<name>A0A1B6ELL1_9HEMI</name>
<feature type="binding site" evidence="5">
    <location>
        <position position="201"/>
    </location>
    <ligand>
        <name>Fe cation</name>
        <dbReference type="ChEBI" id="CHEBI:24875"/>
        <note>catalytic</note>
    </ligand>
</feature>
<evidence type="ECO:0000256" key="5">
    <source>
        <dbReference type="PIRSR" id="PIRSR604574-2"/>
    </source>
</evidence>
<proteinExistence type="predicted"/>
<feature type="binding site" evidence="5">
    <location>
        <position position="255"/>
    </location>
    <ligand>
        <name>Fe cation</name>
        <dbReference type="ChEBI" id="CHEBI:24875"/>
        <note>catalytic</note>
    </ligand>
</feature>
<dbReference type="PANTHER" id="PTHR16557">
    <property type="entry name" value="ALKYLATED DNA REPAIR PROTEIN ALKB-RELATED"/>
    <property type="match status" value="1"/>
</dbReference>
<feature type="non-terminal residue" evidence="7">
    <location>
        <position position="301"/>
    </location>
</feature>
<dbReference type="InterPro" id="IPR004574">
    <property type="entry name" value="Alkb"/>
</dbReference>
<dbReference type="PANTHER" id="PTHR16557:SF2">
    <property type="entry name" value="NUCLEIC ACID DIOXYGENASE ALKBH1"/>
    <property type="match status" value="1"/>
</dbReference>
<dbReference type="EMBL" id="GECZ01030986">
    <property type="protein sequence ID" value="JAS38783.1"/>
    <property type="molecule type" value="Transcribed_RNA"/>
</dbReference>
<evidence type="ECO:0000256" key="3">
    <source>
        <dbReference type="ARBA" id="ARBA00023002"/>
    </source>
</evidence>
<organism evidence="7">
    <name type="scientific">Cuerna arida</name>
    <dbReference type="NCBI Taxonomy" id="1464854"/>
    <lineage>
        <taxon>Eukaryota</taxon>
        <taxon>Metazoa</taxon>
        <taxon>Ecdysozoa</taxon>
        <taxon>Arthropoda</taxon>
        <taxon>Hexapoda</taxon>
        <taxon>Insecta</taxon>
        <taxon>Pterygota</taxon>
        <taxon>Neoptera</taxon>
        <taxon>Paraneoptera</taxon>
        <taxon>Hemiptera</taxon>
        <taxon>Auchenorrhyncha</taxon>
        <taxon>Membracoidea</taxon>
        <taxon>Cicadellidae</taxon>
        <taxon>Cicadellinae</taxon>
        <taxon>Proconiini</taxon>
        <taxon>Cuerna</taxon>
    </lineage>
</organism>
<evidence type="ECO:0000256" key="4">
    <source>
        <dbReference type="ARBA" id="ARBA00023004"/>
    </source>
</evidence>
<dbReference type="GO" id="GO:0005634">
    <property type="term" value="C:nucleus"/>
    <property type="evidence" value="ECO:0007669"/>
    <property type="project" value="TreeGrafter"/>
</dbReference>
<keyword evidence="2" id="KW-0223">Dioxygenase</keyword>
<evidence type="ECO:0000256" key="2">
    <source>
        <dbReference type="ARBA" id="ARBA00022964"/>
    </source>
</evidence>
<keyword evidence="4 5" id="KW-0408">Iron</keyword>
<dbReference type="InterPro" id="IPR027450">
    <property type="entry name" value="AlkB-like"/>
</dbReference>
<protein>
    <recommendedName>
        <fullName evidence="6">Fe2OG dioxygenase domain-containing protein</fullName>
    </recommendedName>
</protein>
<comment type="cofactor">
    <cofactor evidence="5">
        <name>Fe(2+)</name>
        <dbReference type="ChEBI" id="CHEBI:29033"/>
    </cofactor>
    <text evidence="5">Binds 1 Fe(2+) ion per subunit.</text>
</comment>
<keyword evidence="3" id="KW-0560">Oxidoreductase</keyword>
<evidence type="ECO:0000256" key="1">
    <source>
        <dbReference type="ARBA" id="ARBA00022723"/>
    </source>
</evidence>
<dbReference type="GO" id="GO:0035516">
    <property type="term" value="F:broad specificity oxidative DNA demethylase activity"/>
    <property type="evidence" value="ECO:0007669"/>
    <property type="project" value="TreeGrafter"/>
</dbReference>
<dbReference type="GO" id="GO:0008198">
    <property type="term" value="F:ferrous iron binding"/>
    <property type="evidence" value="ECO:0007669"/>
    <property type="project" value="TreeGrafter"/>
</dbReference>
<dbReference type="Pfam" id="PF13532">
    <property type="entry name" value="2OG-FeII_Oxy_2"/>
    <property type="match status" value="1"/>
</dbReference>
<reference evidence="7" key="1">
    <citation type="submission" date="2015-11" db="EMBL/GenBank/DDBJ databases">
        <title>De novo transcriptome assembly of four potential Pierce s Disease insect vectors from Arizona vineyards.</title>
        <authorList>
            <person name="Tassone E.E."/>
        </authorList>
    </citation>
    <scope>NUCLEOTIDE SEQUENCE</scope>
</reference>
<sequence length="301" mass="34300">MHSAVMFKREFKYYKSRCPPPLFDNIVNFDLNVGLNSKVTKIRPIVSSEHKNCSRYGLVEVTQWKIFEFLDKLGLIFIVNPFTNQGQQYWVQQCLQEYTKKPNKLNIDPFKELQPGEELWETAQKKDGLLKKLRWATLGYHHNWDTKEYSEKARDEFPPELAELSRLIVKAIGDPAGDSYRAEAAIINFYHLDSTLSGHKDVSEPNMTSPLLSVSFGQSAIFLVGGDSLDDPVKAMFLHSGDIVVMSGPARCYYHGIPRIVPTQTEDRPWVGGGWELTAAGRYLDTSRINMNVRQVLLPGE</sequence>
<dbReference type="SUPFAM" id="SSF51197">
    <property type="entry name" value="Clavaminate synthase-like"/>
    <property type="match status" value="1"/>
</dbReference>
<evidence type="ECO:0000259" key="6">
    <source>
        <dbReference type="PROSITE" id="PS51471"/>
    </source>
</evidence>
<gene>
    <name evidence="7" type="ORF">g.9899</name>
</gene>
<dbReference type="GO" id="GO:0035513">
    <property type="term" value="P:oxidative RNA demethylation"/>
    <property type="evidence" value="ECO:0007669"/>
    <property type="project" value="TreeGrafter"/>
</dbReference>
<dbReference type="InterPro" id="IPR037151">
    <property type="entry name" value="AlkB-like_sf"/>
</dbReference>
<dbReference type="GO" id="GO:0035515">
    <property type="term" value="F:oxidative RNA demethylase activity"/>
    <property type="evidence" value="ECO:0007669"/>
    <property type="project" value="TreeGrafter"/>
</dbReference>
<evidence type="ECO:0000313" key="7">
    <source>
        <dbReference type="EMBL" id="JAS38783.1"/>
    </source>
</evidence>
<dbReference type="GO" id="GO:0005737">
    <property type="term" value="C:cytoplasm"/>
    <property type="evidence" value="ECO:0007669"/>
    <property type="project" value="TreeGrafter"/>
</dbReference>
<dbReference type="AlphaFoldDB" id="A0A1B6ELL1"/>
<dbReference type="Gene3D" id="2.60.120.590">
    <property type="entry name" value="Alpha-ketoglutarate-dependent dioxygenase AlkB-like"/>
    <property type="match status" value="1"/>
</dbReference>
<accession>A0A1B6ELL1</accession>
<keyword evidence="1 5" id="KW-0479">Metal-binding</keyword>